<organism evidence="2">
    <name type="scientific">Eutreptiella gymnastica</name>
    <dbReference type="NCBI Taxonomy" id="73025"/>
    <lineage>
        <taxon>Eukaryota</taxon>
        <taxon>Discoba</taxon>
        <taxon>Euglenozoa</taxon>
        <taxon>Euglenida</taxon>
        <taxon>Spirocuta</taxon>
        <taxon>Euglenophyceae</taxon>
        <taxon>Eutreptiales</taxon>
        <taxon>Eutreptiaceae</taxon>
        <taxon>Eutreptiella</taxon>
    </lineage>
</organism>
<gene>
    <name evidence="2" type="ORF">EGYM00163_LOCUS46453</name>
    <name evidence="3" type="ORF">EGYM00163_LOCUS46454</name>
</gene>
<evidence type="ECO:0000313" key="2">
    <source>
        <dbReference type="EMBL" id="CAE0835149.1"/>
    </source>
</evidence>
<evidence type="ECO:0000256" key="1">
    <source>
        <dbReference type="SAM" id="MobiDB-lite"/>
    </source>
</evidence>
<evidence type="ECO:0000313" key="3">
    <source>
        <dbReference type="EMBL" id="CAE0835150.1"/>
    </source>
</evidence>
<dbReference type="EMBL" id="HBJA01135171">
    <property type="protein sequence ID" value="CAE0835149.1"/>
    <property type="molecule type" value="Transcribed_RNA"/>
</dbReference>
<dbReference type="AlphaFoldDB" id="A0A6T2JG26"/>
<reference evidence="2" key="1">
    <citation type="submission" date="2021-01" db="EMBL/GenBank/DDBJ databases">
        <authorList>
            <person name="Corre E."/>
            <person name="Pelletier E."/>
            <person name="Niang G."/>
            <person name="Scheremetjew M."/>
            <person name="Finn R."/>
            <person name="Kale V."/>
            <person name="Holt S."/>
            <person name="Cochrane G."/>
            <person name="Meng A."/>
            <person name="Brown T."/>
            <person name="Cohen L."/>
        </authorList>
    </citation>
    <scope>NUCLEOTIDE SEQUENCE</scope>
    <source>
        <strain evidence="2">CCMP1594</strain>
    </source>
</reference>
<dbReference type="EMBL" id="HBJA01135172">
    <property type="protein sequence ID" value="CAE0835150.1"/>
    <property type="molecule type" value="Transcribed_RNA"/>
</dbReference>
<sequence>MPRRRCKIKSVDEIKSLDSSSVRRLCSSSVPERREEALREVLRRAAQWDMECQDYARKLRVWQPQNVLRCLDGEPGAVGFVPPCREFCVPSFMPDTVLEDKLVAVNGSSSSVSPVEASLKEHEGIRASSAEPQHHLAISLDVILEEALAMFDTASVSVDKDTVPPSIAPLALDSSKRRVRGGKKWRTAQTRRVEEATGTAQ</sequence>
<feature type="region of interest" description="Disordered" evidence="1">
    <location>
        <begin position="178"/>
        <end position="201"/>
    </location>
</feature>
<accession>A0A6T2JG26</accession>
<proteinExistence type="predicted"/>
<protein>
    <submittedName>
        <fullName evidence="2">Uncharacterized protein</fullName>
    </submittedName>
</protein>
<name>A0A6T2JG26_9EUGL</name>